<dbReference type="GO" id="GO:0006355">
    <property type="term" value="P:regulation of DNA-templated transcription"/>
    <property type="evidence" value="ECO:0000318"/>
    <property type="project" value="GO_Central"/>
</dbReference>
<keyword evidence="5" id="KW-0539">Nucleus</keyword>
<dbReference type="PANTHER" id="PTHR32096:SF137">
    <property type="entry name" value="WRKY TRANSCRIPTION FACTOR 65 ISOFORM X1-RELATED"/>
    <property type="match status" value="1"/>
</dbReference>
<dbReference type="InterPro" id="IPR036576">
    <property type="entry name" value="WRKY_dom_sf"/>
</dbReference>
<sequence length="303" mass="32883">MDGRFSNPFLSEQEDARNMPERVTELPFSAMINDGKISATSSPKKSRRAVQKRVVSVPIGDVDGSRLKGETAPPSDSWAWRKYGQKPIKGSPYPRGYYRCSSSKGCPARKQVERSRVDPTMLVITYACEHNHPWPASRNSNSNPSSATGATTFANSSDAAGATTTNSGGSSPASATTETTSISTPKFPPEEPTVFTGQPEIEPDENKFGDLGEEPMMSSDDFSWFPHVTSYSPTVLESSICAGSSNGDADMAMILQMREEDESLFSDLGELPECSSFVFRRGVFEQDEEKCSLRAAPVWGSTG</sequence>
<feature type="compositionally biased region" description="Low complexity" evidence="6">
    <location>
        <begin position="135"/>
        <end position="147"/>
    </location>
</feature>
<dbReference type="GeneID" id="104591256"/>
<dbReference type="RefSeq" id="XP_010248362.1">
    <property type="nucleotide sequence ID" value="XM_010250060.2"/>
</dbReference>
<dbReference type="KEGG" id="nnu:104591256"/>
<evidence type="ECO:0000259" key="7">
    <source>
        <dbReference type="PROSITE" id="PS50811"/>
    </source>
</evidence>
<dbReference type="FunCoup" id="A0A1U7Z7I0">
    <property type="interactions" value="240"/>
</dbReference>
<dbReference type="Pfam" id="PF03106">
    <property type="entry name" value="WRKY"/>
    <property type="match status" value="1"/>
</dbReference>
<dbReference type="GO" id="GO:0000976">
    <property type="term" value="F:transcription cis-regulatory region binding"/>
    <property type="evidence" value="ECO:0000318"/>
    <property type="project" value="GO_Central"/>
</dbReference>
<comment type="subcellular location">
    <subcellularLocation>
        <location evidence="1">Nucleus</location>
    </subcellularLocation>
</comment>
<protein>
    <submittedName>
        <fullName evidence="9">Probable WRKY transcription factor 65</fullName>
    </submittedName>
</protein>
<keyword evidence="4" id="KW-0804">Transcription</keyword>
<evidence type="ECO:0000256" key="3">
    <source>
        <dbReference type="ARBA" id="ARBA00023125"/>
    </source>
</evidence>
<evidence type="ECO:0000313" key="9">
    <source>
        <dbReference type="RefSeq" id="XP_010248362.1"/>
    </source>
</evidence>
<dbReference type="PANTHER" id="PTHR32096">
    <property type="entry name" value="WRKY TRANSCRIPTION FACTOR 30-RELATED-RELATED"/>
    <property type="match status" value="1"/>
</dbReference>
<dbReference type="GO" id="GO:0005634">
    <property type="term" value="C:nucleus"/>
    <property type="evidence" value="ECO:0000318"/>
    <property type="project" value="GO_Central"/>
</dbReference>
<keyword evidence="3" id="KW-0238">DNA-binding</keyword>
<feature type="domain" description="WRKY" evidence="7">
    <location>
        <begin position="69"/>
        <end position="135"/>
    </location>
</feature>
<proteinExistence type="predicted"/>
<evidence type="ECO:0000256" key="5">
    <source>
        <dbReference type="ARBA" id="ARBA00023242"/>
    </source>
</evidence>
<keyword evidence="8" id="KW-1185">Reference proteome</keyword>
<dbReference type="PROSITE" id="PS50811">
    <property type="entry name" value="WRKY"/>
    <property type="match status" value="1"/>
</dbReference>
<dbReference type="OrthoDB" id="773436at2759"/>
<reference evidence="9" key="1">
    <citation type="submission" date="2025-08" db="UniProtKB">
        <authorList>
            <consortium name="RefSeq"/>
        </authorList>
    </citation>
    <scope>IDENTIFICATION</scope>
</reference>
<dbReference type="SMART" id="SM00774">
    <property type="entry name" value="WRKY"/>
    <property type="match status" value="1"/>
</dbReference>
<keyword evidence="2" id="KW-0805">Transcription regulation</keyword>
<evidence type="ECO:0000256" key="4">
    <source>
        <dbReference type="ARBA" id="ARBA00023163"/>
    </source>
</evidence>
<feature type="compositionally biased region" description="Low complexity" evidence="6">
    <location>
        <begin position="154"/>
        <end position="184"/>
    </location>
</feature>
<dbReference type="Gene3D" id="2.20.25.80">
    <property type="entry name" value="WRKY domain"/>
    <property type="match status" value="1"/>
</dbReference>
<dbReference type="GO" id="GO:0003700">
    <property type="term" value="F:DNA-binding transcription factor activity"/>
    <property type="evidence" value="ECO:0000318"/>
    <property type="project" value="GO_Central"/>
</dbReference>
<organism evidence="8 9">
    <name type="scientific">Nelumbo nucifera</name>
    <name type="common">Sacred lotus</name>
    <dbReference type="NCBI Taxonomy" id="4432"/>
    <lineage>
        <taxon>Eukaryota</taxon>
        <taxon>Viridiplantae</taxon>
        <taxon>Streptophyta</taxon>
        <taxon>Embryophyta</taxon>
        <taxon>Tracheophyta</taxon>
        <taxon>Spermatophyta</taxon>
        <taxon>Magnoliopsida</taxon>
        <taxon>Proteales</taxon>
        <taxon>Nelumbonaceae</taxon>
        <taxon>Nelumbo</taxon>
    </lineage>
</organism>
<dbReference type="InterPro" id="IPR003657">
    <property type="entry name" value="WRKY_dom"/>
</dbReference>
<dbReference type="InterPro" id="IPR044810">
    <property type="entry name" value="WRKY_plant"/>
</dbReference>
<dbReference type="AlphaFoldDB" id="A0A1U7Z7I0"/>
<dbReference type="InParanoid" id="A0A1U7Z7I0"/>
<dbReference type="eggNOG" id="ENOG502QR9A">
    <property type="taxonomic scope" value="Eukaryota"/>
</dbReference>
<dbReference type="Proteomes" id="UP000189703">
    <property type="component" value="Unplaced"/>
</dbReference>
<feature type="region of interest" description="Disordered" evidence="6">
    <location>
        <begin position="134"/>
        <end position="205"/>
    </location>
</feature>
<feature type="region of interest" description="Disordered" evidence="6">
    <location>
        <begin position="64"/>
        <end position="85"/>
    </location>
</feature>
<accession>A0A1U7Z7I0</accession>
<evidence type="ECO:0000256" key="6">
    <source>
        <dbReference type="SAM" id="MobiDB-lite"/>
    </source>
</evidence>
<dbReference type="FunFam" id="2.20.25.80:FF:000004">
    <property type="entry name" value="WRKY transcription factor 65"/>
    <property type="match status" value="1"/>
</dbReference>
<evidence type="ECO:0000256" key="1">
    <source>
        <dbReference type="ARBA" id="ARBA00004123"/>
    </source>
</evidence>
<feature type="region of interest" description="Disordered" evidence="6">
    <location>
        <begin position="1"/>
        <end position="20"/>
    </location>
</feature>
<name>A0A1U7Z7I0_NELNU</name>
<evidence type="ECO:0000256" key="2">
    <source>
        <dbReference type="ARBA" id="ARBA00023015"/>
    </source>
</evidence>
<dbReference type="OMA" id="GNSKLMV"/>
<dbReference type="SUPFAM" id="SSF118290">
    <property type="entry name" value="WRKY DNA-binding domain"/>
    <property type="match status" value="1"/>
</dbReference>
<gene>
    <name evidence="9" type="primary">LOC104591256</name>
</gene>
<feature type="region of interest" description="Disordered" evidence="6">
    <location>
        <begin position="34"/>
        <end position="53"/>
    </location>
</feature>
<evidence type="ECO:0000313" key="8">
    <source>
        <dbReference type="Proteomes" id="UP000189703"/>
    </source>
</evidence>